<keyword evidence="4 6" id="KW-1133">Transmembrane helix</keyword>
<dbReference type="PANTHER" id="PTHR43478:SF1">
    <property type="entry name" value="NA+_H+ ANTIPORTER NHAC-LIKE C-TERMINAL DOMAIN-CONTAINING PROTEIN"/>
    <property type="match status" value="1"/>
</dbReference>
<evidence type="ECO:0000256" key="6">
    <source>
        <dbReference type="SAM" id="Phobius"/>
    </source>
</evidence>
<dbReference type="Proteomes" id="UP000787472">
    <property type="component" value="Unassembled WGS sequence"/>
</dbReference>
<gene>
    <name evidence="8" type="ORF">G8770_23670</name>
</gene>
<feature type="transmembrane region" description="Helical" evidence="6">
    <location>
        <begin position="150"/>
        <end position="172"/>
    </location>
</feature>
<evidence type="ECO:0000313" key="8">
    <source>
        <dbReference type="EMBL" id="NHO68563.1"/>
    </source>
</evidence>
<evidence type="ECO:0000256" key="1">
    <source>
        <dbReference type="ARBA" id="ARBA00004651"/>
    </source>
</evidence>
<dbReference type="EMBL" id="JAAONZ010000040">
    <property type="protein sequence ID" value="NHO68563.1"/>
    <property type="molecule type" value="Genomic_DNA"/>
</dbReference>
<feature type="transmembrane region" description="Helical" evidence="6">
    <location>
        <begin position="393"/>
        <end position="415"/>
    </location>
</feature>
<feature type="transmembrane region" description="Helical" evidence="6">
    <location>
        <begin position="354"/>
        <end position="381"/>
    </location>
</feature>
<comment type="caution">
    <text evidence="8">The sequence shown here is derived from an EMBL/GenBank/DDBJ whole genome shotgun (WGS) entry which is preliminary data.</text>
</comment>
<feature type="transmembrane region" description="Helical" evidence="6">
    <location>
        <begin position="435"/>
        <end position="454"/>
    </location>
</feature>
<feature type="transmembrane region" description="Helical" evidence="6">
    <location>
        <begin position="105"/>
        <end position="129"/>
    </location>
</feature>
<sequence length="455" mass="49002">MEPFGNAWALLPTALVFVLAVWTRRPIESLISGSLLGLIMLHGTGFVTGFAETSLRVMTDEDVAWVILVCGFMGSLIGLLIRTGAATAFTVKLGHKIRSQTSALFFTWGLGILMFVDDYLNSLAVGAAMRNLTDKYRISREKLAYVVDSTAAPVSVIIPFSTWGAFFGGLLVDNGLAEDGQGLSVYMSAIPYMLYAWVALFLVPIVIKGWVPNLGPMKAAELRAQETGVTVPPEAAHIEKANQAIQPKAGAKPRLWLFVLPMLSLVGLTMWFDNDFLIGIYMTLGLTLLAILLMRILDLHETFDTVIDGFKTMIEPLAVLIAAFILKDVNDALGLSTYVVDTMQPLLTPESLPAVIFISMGLVSFMTGSNWGVFVIVLPIVTSLGQTLGADMTLVIGATLSASTFGSHACFYSDATVLTAQATGCTPLQHALTQFPYALLAAIITLIGYLAIAYL</sequence>
<accession>A0A9E5MQC5</accession>
<evidence type="ECO:0000256" key="2">
    <source>
        <dbReference type="ARBA" id="ARBA00022475"/>
    </source>
</evidence>
<keyword evidence="3 6" id="KW-0812">Transmembrane</keyword>
<reference evidence="8" key="1">
    <citation type="submission" date="2020-03" db="EMBL/GenBank/DDBJ databases">
        <authorList>
            <person name="Guo F."/>
        </authorList>
    </citation>
    <scope>NUCLEOTIDE SEQUENCE</scope>
    <source>
        <strain evidence="8">JCM 30134</strain>
    </source>
</reference>
<evidence type="ECO:0000256" key="3">
    <source>
        <dbReference type="ARBA" id="ARBA00022692"/>
    </source>
</evidence>
<evidence type="ECO:0000256" key="5">
    <source>
        <dbReference type="ARBA" id="ARBA00023136"/>
    </source>
</evidence>
<name>A0A9E5MQC5_9GAMM</name>
<feature type="domain" description="Na+/H+ antiporter NhaC-like C-terminal" evidence="7">
    <location>
        <begin position="183"/>
        <end position="452"/>
    </location>
</feature>
<keyword evidence="9" id="KW-1185">Reference proteome</keyword>
<dbReference type="PANTHER" id="PTHR43478">
    <property type="entry name" value="NA+/H+ ANTIPORTER-RELATED"/>
    <property type="match status" value="1"/>
</dbReference>
<evidence type="ECO:0000256" key="4">
    <source>
        <dbReference type="ARBA" id="ARBA00022989"/>
    </source>
</evidence>
<dbReference type="AlphaFoldDB" id="A0A9E5MQC5"/>
<feature type="transmembrane region" description="Helical" evidence="6">
    <location>
        <begin position="63"/>
        <end position="85"/>
    </location>
</feature>
<feature type="transmembrane region" description="Helical" evidence="6">
    <location>
        <begin position="30"/>
        <end position="51"/>
    </location>
</feature>
<feature type="transmembrane region" description="Helical" evidence="6">
    <location>
        <begin position="278"/>
        <end position="297"/>
    </location>
</feature>
<keyword evidence="5 6" id="KW-0472">Membrane</keyword>
<proteinExistence type="predicted"/>
<organism evidence="8 9">
    <name type="scientific">Pseudomaricurvus hydrocarbonicus</name>
    <dbReference type="NCBI Taxonomy" id="1470433"/>
    <lineage>
        <taxon>Bacteria</taxon>
        <taxon>Pseudomonadati</taxon>
        <taxon>Pseudomonadota</taxon>
        <taxon>Gammaproteobacteria</taxon>
        <taxon>Cellvibrionales</taxon>
        <taxon>Cellvibrionaceae</taxon>
        <taxon>Pseudomaricurvus</taxon>
    </lineage>
</organism>
<feature type="transmembrane region" description="Helical" evidence="6">
    <location>
        <begin position="255"/>
        <end position="272"/>
    </location>
</feature>
<dbReference type="GO" id="GO:0005886">
    <property type="term" value="C:plasma membrane"/>
    <property type="evidence" value="ECO:0007669"/>
    <property type="project" value="UniProtKB-SubCell"/>
</dbReference>
<dbReference type="Pfam" id="PF03553">
    <property type="entry name" value="Na_H_antiporter"/>
    <property type="match status" value="1"/>
</dbReference>
<dbReference type="InterPro" id="IPR018461">
    <property type="entry name" value="Na/H_Antiport_NhaC-like_C"/>
</dbReference>
<evidence type="ECO:0000313" key="9">
    <source>
        <dbReference type="Proteomes" id="UP000787472"/>
    </source>
</evidence>
<feature type="transmembrane region" description="Helical" evidence="6">
    <location>
        <begin position="192"/>
        <end position="211"/>
    </location>
</feature>
<evidence type="ECO:0000259" key="7">
    <source>
        <dbReference type="Pfam" id="PF03553"/>
    </source>
</evidence>
<feature type="transmembrane region" description="Helical" evidence="6">
    <location>
        <begin position="7"/>
        <end position="24"/>
    </location>
</feature>
<comment type="subcellular location">
    <subcellularLocation>
        <location evidence="1">Cell membrane</location>
        <topology evidence="1">Multi-pass membrane protein</topology>
    </subcellularLocation>
</comment>
<keyword evidence="2" id="KW-1003">Cell membrane</keyword>
<protein>
    <submittedName>
        <fullName evidence="8">Sodium:proton antiporter</fullName>
    </submittedName>
</protein>
<dbReference type="RefSeq" id="WP_167192526.1">
    <property type="nucleotide sequence ID" value="NZ_JAAONZ010000040.1"/>
</dbReference>